<dbReference type="EMBL" id="CAJNNV010025233">
    <property type="protein sequence ID" value="CAE8613288.1"/>
    <property type="molecule type" value="Genomic_DNA"/>
</dbReference>
<dbReference type="EMBL" id="CAJNNW010029335">
    <property type="protein sequence ID" value="CAE8699883.1"/>
    <property type="molecule type" value="Genomic_DNA"/>
</dbReference>
<dbReference type="Proteomes" id="UP000626109">
    <property type="component" value="Unassembled WGS sequence"/>
</dbReference>
<keyword evidence="5" id="KW-1185">Reference proteome</keyword>
<dbReference type="OMA" id="WHKENDE"/>
<evidence type="ECO:0000313" key="4">
    <source>
        <dbReference type="Proteomes" id="UP000626109"/>
    </source>
</evidence>
<name>A0A813KBG3_POLGL</name>
<sequence>MAEEHDFALNSEQRLAKKVCQKSRRCCGAVRAVKHRLGQRPHVKFSLLRVPESDPWALEEASAAEAAVANAAASMDALQDEEVPTQTAAERTESEWAKFQRRILRAHEWRILKELGPATTICPLDPEEAVKARFLKSLPSLEHAISLGYHGTHSKNISSICKRGLLKPGHGGVKVEHGSAHGVGIYTAKVGSASLSKQFVRGSTTLFVCAICDTSQPTEPIVKQPFVPSSTYFQTRFPKQHAGMRSLGQRNLLQESEEVIHVGDAMVVFDEGCVVPLFTADFGGGRNPAEQAAENPAIFGSSEAPSVKPSWQPAQQVGRRRLAIPEPRQPGVLFPRPGVAAQGRTVWLPPRPKENATAHEKAVQRRRNSKHHDIHRHQARSAKQRFLVSDEEPDASFLIALSAAKWWHNQMELCCRMHAHGASLEGGWLLRHFKALTSHLAELEEAAESAFLREIY</sequence>
<evidence type="ECO:0000313" key="2">
    <source>
        <dbReference type="EMBL" id="CAE8613288.1"/>
    </source>
</evidence>
<dbReference type="AlphaFoldDB" id="A0A813KBG3"/>
<reference evidence="3" key="1">
    <citation type="submission" date="2021-02" db="EMBL/GenBank/DDBJ databases">
        <authorList>
            <person name="Dougan E. K."/>
            <person name="Rhodes N."/>
            <person name="Thang M."/>
            <person name="Chan C."/>
        </authorList>
    </citation>
    <scope>NUCLEOTIDE SEQUENCE</scope>
</reference>
<comment type="caution">
    <text evidence="3">The sequence shown here is derived from an EMBL/GenBank/DDBJ whole genome shotgun (WGS) entry which is preliminary data.</text>
</comment>
<dbReference type="Proteomes" id="UP000654075">
    <property type="component" value="Unassembled WGS sequence"/>
</dbReference>
<evidence type="ECO:0000313" key="3">
    <source>
        <dbReference type="EMBL" id="CAE8699883.1"/>
    </source>
</evidence>
<dbReference type="SUPFAM" id="SSF56399">
    <property type="entry name" value="ADP-ribosylation"/>
    <property type="match status" value="1"/>
</dbReference>
<dbReference type="Gene3D" id="3.90.228.10">
    <property type="match status" value="1"/>
</dbReference>
<evidence type="ECO:0000256" key="1">
    <source>
        <dbReference type="SAM" id="MobiDB-lite"/>
    </source>
</evidence>
<feature type="compositionally biased region" description="Basic residues" evidence="1">
    <location>
        <begin position="365"/>
        <end position="383"/>
    </location>
</feature>
<gene>
    <name evidence="2" type="ORF">PGLA1383_LOCUS31061</name>
    <name evidence="3" type="ORF">PGLA2088_LOCUS31348</name>
</gene>
<evidence type="ECO:0000313" key="5">
    <source>
        <dbReference type="Proteomes" id="UP000654075"/>
    </source>
</evidence>
<organism evidence="3 4">
    <name type="scientific">Polarella glacialis</name>
    <name type="common">Dinoflagellate</name>
    <dbReference type="NCBI Taxonomy" id="89957"/>
    <lineage>
        <taxon>Eukaryota</taxon>
        <taxon>Sar</taxon>
        <taxon>Alveolata</taxon>
        <taxon>Dinophyceae</taxon>
        <taxon>Suessiales</taxon>
        <taxon>Suessiaceae</taxon>
        <taxon>Polarella</taxon>
    </lineage>
</organism>
<feature type="region of interest" description="Disordered" evidence="1">
    <location>
        <begin position="365"/>
        <end position="386"/>
    </location>
</feature>
<accession>A0A813KBG3</accession>
<proteinExistence type="predicted"/>
<protein>
    <submittedName>
        <fullName evidence="3">Uncharacterized protein</fullName>
    </submittedName>
</protein>
<dbReference type="OrthoDB" id="10256774at2759"/>